<dbReference type="InterPro" id="IPR025668">
    <property type="entry name" value="Tnp_DDE_dom"/>
</dbReference>
<reference evidence="2 3" key="1">
    <citation type="submission" date="2018-01" db="EMBL/GenBank/DDBJ databases">
        <title>Co-occurrence of chitin degradation, pigmentation and bioactivity in marine Pseudoalteromonas.</title>
        <authorList>
            <person name="Paulsen S."/>
            <person name="Gram L."/>
            <person name="Machado H."/>
        </authorList>
    </citation>
    <scope>NUCLEOTIDE SEQUENCE [LARGE SCALE GENOMIC DNA]</scope>
    <source>
        <strain evidence="2 3">S3898</strain>
    </source>
</reference>
<dbReference type="EMBL" id="PPSX01000081">
    <property type="protein sequence ID" value="RZQ51766.1"/>
    <property type="molecule type" value="Genomic_DNA"/>
</dbReference>
<dbReference type="NCBIfam" id="NF033520">
    <property type="entry name" value="transpos_IS982"/>
    <property type="match status" value="1"/>
</dbReference>
<organism evidence="2 3">
    <name type="scientific">Pseudoalteromonas phenolica</name>
    <dbReference type="NCBI Taxonomy" id="161398"/>
    <lineage>
        <taxon>Bacteria</taxon>
        <taxon>Pseudomonadati</taxon>
        <taxon>Pseudomonadota</taxon>
        <taxon>Gammaproteobacteria</taxon>
        <taxon>Alteromonadales</taxon>
        <taxon>Pseudoalteromonadaceae</taxon>
        <taxon>Pseudoalteromonas</taxon>
    </lineage>
</organism>
<dbReference type="Pfam" id="PF13612">
    <property type="entry name" value="DDE_Tnp_1_3"/>
    <property type="match status" value="1"/>
</dbReference>
<sequence length="286" mass="33011">MNNLDAIYVDVDDFCLLFEPQWLEHLISTGEKQRIKPSRLSSSEVMTILIAFHQSGYRDFKTYYTKFVCQYWRHYFPDLVSYTRMLKLLQATLPALCSYLKQRFDKPTGIAFIDSTSLKVCHNMRIPRHQVFADEAKRGKGTMGWFYGFKLHLIMNDEGGLLAVKVTAGNVDDRKPVLDMVRNVTGSLYADKGYVSTSLKAELAEQGIDFITGQRSNMKRQPISSWDRAMLSKRFIIETVFDQLKNMAQIDHTRHRSCISFMVNLMAGLIAYTFQTKKPSIKVTRL</sequence>
<proteinExistence type="predicted"/>
<accession>A0A4Q7IKL1</accession>
<gene>
    <name evidence="2" type="ORF">C1E23_17715</name>
</gene>
<evidence type="ECO:0000313" key="3">
    <source>
        <dbReference type="Proteomes" id="UP000291338"/>
    </source>
</evidence>
<dbReference type="Proteomes" id="UP000291338">
    <property type="component" value="Unassembled WGS sequence"/>
</dbReference>
<dbReference type="AlphaFoldDB" id="A0A4Q7IKL1"/>
<evidence type="ECO:0000259" key="1">
    <source>
        <dbReference type="Pfam" id="PF13612"/>
    </source>
</evidence>
<dbReference type="RefSeq" id="WP_130256834.1">
    <property type="nucleotide sequence ID" value="NZ_PPSX01000081.1"/>
</dbReference>
<comment type="caution">
    <text evidence="2">The sequence shown here is derived from an EMBL/GenBank/DDBJ whole genome shotgun (WGS) entry which is preliminary data.</text>
</comment>
<feature type="domain" description="Transposase DDE" evidence="1">
    <location>
        <begin position="106"/>
        <end position="257"/>
    </location>
</feature>
<protein>
    <submittedName>
        <fullName evidence="2">IS982 family transposase</fullName>
    </submittedName>
</protein>
<evidence type="ECO:0000313" key="2">
    <source>
        <dbReference type="EMBL" id="RZQ51766.1"/>
    </source>
</evidence>
<name>A0A4Q7IKL1_9GAMM</name>